<feature type="chain" id="PRO_5022984636" description="Secreted protein" evidence="1">
    <location>
        <begin position="32"/>
        <end position="156"/>
    </location>
</feature>
<name>A0A5B0SAQ4_PUCGR</name>
<dbReference type="EMBL" id="VDEP01000050">
    <property type="protein sequence ID" value="KAA1134575.1"/>
    <property type="molecule type" value="Genomic_DNA"/>
</dbReference>
<dbReference type="AlphaFoldDB" id="A0A5B0SAQ4"/>
<organism evidence="2 3">
    <name type="scientific">Puccinia graminis f. sp. tritici</name>
    <dbReference type="NCBI Taxonomy" id="56615"/>
    <lineage>
        <taxon>Eukaryota</taxon>
        <taxon>Fungi</taxon>
        <taxon>Dikarya</taxon>
        <taxon>Basidiomycota</taxon>
        <taxon>Pucciniomycotina</taxon>
        <taxon>Pucciniomycetes</taxon>
        <taxon>Pucciniales</taxon>
        <taxon>Pucciniaceae</taxon>
        <taxon>Puccinia</taxon>
    </lineage>
</organism>
<protein>
    <recommendedName>
        <fullName evidence="4">Secreted protein</fullName>
    </recommendedName>
</protein>
<accession>A0A5B0SAQ4</accession>
<keyword evidence="1" id="KW-0732">Signal</keyword>
<proteinExistence type="predicted"/>
<gene>
    <name evidence="2" type="ORF">PGTUg99_003118</name>
</gene>
<evidence type="ECO:0000313" key="3">
    <source>
        <dbReference type="Proteomes" id="UP000325313"/>
    </source>
</evidence>
<evidence type="ECO:0000313" key="2">
    <source>
        <dbReference type="EMBL" id="KAA1134575.1"/>
    </source>
</evidence>
<dbReference type="Proteomes" id="UP000325313">
    <property type="component" value="Unassembled WGS sequence"/>
</dbReference>
<comment type="caution">
    <text evidence="2">The sequence shown here is derived from an EMBL/GenBank/DDBJ whole genome shotgun (WGS) entry which is preliminary data.</text>
</comment>
<evidence type="ECO:0000256" key="1">
    <source>
        <dbReference type="SAM" id="SignalP"/>
    </source>
</evidence>
<sequence>MSLTIFYQKANIGLVAVLALLIALLSSQVAALQAQTCANHFYADANPHKRHTVSCVDAKGVDHSCYNDNCHDLKTGAKFDDPTSGGDPTSEFMFRKCYNGALNAYPLAVAPIQYFQYPKYVAVQSRDDGHWYNCDHSADEVNSHVLCQSLFAFRIS</sequence>
<reference evidence="2 3" key="1">
    <citation type="submission" date="2019-05" db="EMBL/GenBank/DDBJ databases">
        <title>Emergence of the Ug99 lineage of the wheat stem rust pathogen through somatic hybridization.</title>
        <authorList>
            <person name="Li F."/>
            <person name="Upadhyaya N.M."/>
            <person name="Sperschneider J."/>
            <person name="Matny O."/>
            <person name="Nguyen-Phuc H."/>
            <person name="Mago R."/>
            <person name="Raley C."/>
            <person name="Miller M.E."/>
            <person name="Silverstein K.A.T."/>
            <person name="Henningsen E."/>
            <person name="Hirsch C.D."/>
            <person name="Visser B."/>
            <person name="Pretorius Z.A."/>
            <person name="Steffenson B.J."/>
            <person name="Schwessinger B."/>
            <person name="Dodds P.N."/>
            <person name="Figueroa M."/>
        </authorList>
    </citation>
    <scope>NUCLEOTIDE SEQUENCE [LARGE SCALE GENOMIC DNA]</scope>
    <source>
        <strain evidence="2 3">Ug99</strain>
    </source>
</reference>
<feature type="signal peptide" evidence="1">
    <location>
        <begin position="1"/>
        <end position="31"/>
    </location>
</feature>
<evidence type="ECO:0008006" key="4">
    <source>
        <dbReference type="Google" id="ProtNLM"/>
    </source>
</evidence>